<evidence type="ECO:0000313" key="3">
    <source>
        <dbReference type="Proteomes" id="UP000226437"/>
    </source>
</evidence>
<protein>
    <submittedName>
        <fullName evidence="2">Uncharacterized protein</fullName>
    </submittedName>
</protein>
<organism evidence="2 3">
    <name type="scientific">Neolewinella marina</name>
    <dbReference type="NCBI Taxonomy" id="438751"/>
    <lineage>
        <taxon>Bacteria</taxon>
        <taxon>Pseudomonadati</taxon>
        <taxon>Bacteroidota</taxon>
        <taxon>Saprospiria</taxon>
        <taxon>Saprospirales</taxon>
        <taxon>Lewinellaceae</taxon>
        <taxon>Neolewinella</taxon>
    </lineage>
</organism>
<keyword evidence="1" id="KW-0472">Membrane</keyword>
<evidence type="ECO:0000313" key="2">
    <source>
        <dbReference type="EMBL" id="PHK97213.1"/>
    </source>
</evidence>
<dbReference type="Proteomes" id="UP000226437">
    <property type="component" value="Unassembled WGS sequence"/>
</dbReference>
<reference evidence="2 3" key="1">
    <citation type="submission" date="2017-10" db="EMBL/GenBank/DDBJ databases">
        <title>The draft genome sequence of Lewinella marina KCTC 32374.</title>
        <authorList>
            <person name="Wang K."/>
        </authorList>
    </citation>
    <scope>NUCLEOTIDE SEQUENCE [LARGE SCALE GENOMIC DNA]</scope>
    <source>
        <strain evidence="2 3">MKG-38</strain>
    </source>
</reference>
<dbReference type="RefSeq" id="WP_099107724.1">
    <property type="nucleotide sequence ID" value="NZ_JAATJF010000006.1"/>
</dbReference>
<proteinExistence type="predicted"/>
<name>A0A2G0CB68_9BACT</name>
<sequence length="185" mass="20722">MLFVMVSKIAYACICLPTPIAEEGSTDGYEVVFKGELIEINRTEIHFEETNDTFPVEINSYAIEKSFKGATMVGDTLEIYQFGIGCTNGRGLTDLNSSFIIGAFRHKAAHEDWPDLSEFLQANLCSLSISENDEPSYSDGISILLERSELAFRKDFQDKFAIPLVVLLATCITVFTMFFLRSDLK</sequence>
<dbReference type="EMBL" id="PDLO01000010">
    <property type="protein sequence ID" value="PHK97213.1"/>
    <property type="molecule type" value="Genomic_DNA"/>
</dbReference>
<gene>
    <name evidence="2" type="ORF">CGL56_16665</name>
</gene>
<evidence type="ECO:0000256" key="1">
    <source>
        <dbReference type="SAM" id="Phobius"/>
    </source>
</evidence>
<dbReference type="OrthoDB" id="9845307at2"/>
<accession>A0A2G0CB68</accession>
<keyword evidence="3" id="KW-1185">Reference proteome</keyword>
<keyword evidence="1" id="KW-1133">Transmembrane helix</keyword>
<feature type="transmembrane region" description="Helical" evidence="1">
    <location>
        <begin position="160"/>
        <end position="180"/>
    </location>
</feature>
<dbReference type="AlphaFoldDB" id="A0A2G0CB68"/>
<keyword evidence="1" id="KW-0812">Transmembrane</keyword>
<comment type="caution">
    <text evidence="2">The sequence shown here is derived from an EMBL/GenBank/DDBJ whole genome shotgun (WGS) entry which is preliminary data.</text>
</comment>